<evidence type="ECO:0000313" key="2">
    <source>
        <dbReference type="Proteomes" id="UP000245207"/>
    </source>
</evidence>
<dbReference type="Proteomes" id="UP000245207">
    <property type="component" value="Unassembled WGS sequence"/>
</dbReference>
<proteinExistence type="predicted"/>
<comment type="caution">
    <text evidence="1">The sequence shown here is derived from an EMBL/GenBank/DDBJ whole genome shotgun (WGS) entry which is preliminary data.</text>
</comment>
<evidence type="ECO:0000313" key="1">
    <source>
        <dbReference type="EMBL" id="PWA52748.1"/>
    </source>
</evidence>
<sequence>MIWQLLHLRQMVALLNEVAKGKHLWCRRSRKSLYSFTDEEDDDDLFGYFTRIIDDGLTDGSHFLTWFIDNSTKNLYNAKVRRVVAMGLAPNGCAPIIRTMRWDRHQTVVHLLTVDALK</sequence>
<protein>
    <submittedName>
        <fullName evidence="1">Uncharacterized protein</fullName>
    </submittedName>
</protein>
<name>A0A2U1LUT0_ARTAN</name>
<dbReference type="EMBL" id="PKPP01007671">
    <property type="protein sequence ID" value="PWA52748.1"/>
    <property type="molecule type" value="Genomic_DNA"/>
</dbReference>
<organism evidence="1 2">
    <name type="scientific">Artemisia annua</name>
    <name type="common">Sweet wormwood</name>
    <dbReference type="NCBI Taxonomy" id="35608"/>
    <lineage>
        <taxon>Eukaryota</taxon>
        <taxon>Viridiplantae</taxon>
        <taxon>Streptophyta</taxon>
        <taxon>Embryophyta</taxon>
        <taxon>Tracheophyta</taxon>
        <taxon>Spermatophyta</taxon>
        <taxon>Magnoliopsida</taxon>
        <taxon>eudicotyledons</taxon>
        <taxon>Gunneridae</taxon>
        <taxon>Pentapetalae</taxon>
        <taxon>asterids</taxon>
        <taxon>campanulids</taxon>
        <taxon>Asterales</taxon>
        <taxon>Asteraceae</taxon>
        <taxon>Asteroideae</taxon>
        <taxon>Anthemideae</taxon>
        <taxon>Artemisiinae</taxon>
        <taxon>Artemisia</taxon>
    </lineage>
</organism>
<gene>
    <name evidence="1" type="ORF">CTI12_AA455840</name>
</gene>
<accession>A0A2U1LUT0</accession>
<keyword evidence="2" id="KW-1185">Reference proteome</keyword>
<dbReference type="AlphaFoldDB" id="A0A2U1LUT0"/>
<reference evidence="1 2" key="1">
    <citation type="journal article" date="2018" name="Mol. Plant">
        <title>The genome of Artemisia annua provides insight into the evolution of Asteraceae family and artemisinin biosynthesis.</title>
        <authorList>
            <person name="Shen Q."/>
            <person name="Zhang L."/>
            <person name="Liao Z."/>
            <person name="Wang S."/>
            <person name="Yan T."/>
            <person name="Shi P."/>
            <person name="Liu M."/>
            <person name="Fu X."/>
            <person name="Pan Q."/>
            <person name="Wang Y."/>
            <person name="Lv Z."/>
            <person name="Lu X."/>
            <person name="Zhang F."/>
            <person name="Jiang W."/>
            <person name="Ma Y."/>
            <person name="Chen M."/>
            <person name="Hao X."/>
            <person name="Li L."/>
            <person name="Tang Y."/>
            <person name="Lv G."/>
            <person name="Zhou Y."/>
            <person name="Sun X."/>
            <person name="Brodelius P.E."/>
            <person name="Rose J.K.C."/>
            <person name="Tang K."/>
        </authorList>
    </citation>
    <scope>NUCLEOTIDE SEQUENCE [LARGE SCALE GENOMIC DNA]</scope>
    <source>
        <strain evidence="2">cv. Huhao1</strain>
        <tissue evidence="1">Leaf</tissue>
    </source>
</reference>